<reference evidence="1" key="1">
    <citation type="submission" date="2022-08" db="EMBL/GenBank/DDBJ databases">
        <title>Genome Sequence of Lecanicillium fungicola.</title>
        <authorList>
            <person name="Buettner E."/>
        </authorList>
    </citation>
    <scope>NUCLEOTIDE SEQUENCE</scope>
    <source>
        <strain evidence="1">Babe33</strain>
    </source>
</reference>
<dbReference type="EMBL" id="JANJQO010000098">
    <property type="protein sequence ID" value="KAJ2982014.1"/>
    <property type="molecule type" value="Genomic_DNA"/>
</dbReference>
<gene>
    <name evidence="1" type="ORF">NQ176_g1661</name>
</gene>
<keyword evidence="2" id="KW-1185">Reference proteome</keyword>
<name>A0ACC1NUC6_9HYPO</name>
<evidence type="ECO:0000313" key="1">
    <source>
        <dbReference type="EMBL" id="KAJ2982014.1"/>
    </source>
</evidence>
<dbReference type="Proteomes" id="UP001143910">
    <property type="component" value="Unassembled WGS sequence"/>
</dbReference>
<protein>
    <submittedName>
        <fullName evidence="1">Uncharacterized protein</fullName>
    </submittedName>
</protein>
<comment type="caution">
    <text evidence="1">The sequence shown here is derived from an EMBL/GenBank/DDBJ whole genome shotgun (WGS) entry which is preliminary data.</text>
</comment>
<proteinExistence type="predicted"/>
<evidence type="ECO:0000313" key="2">
    <source>
        <dbReference type="Proteomes" id="UP001143910"/>
    </source>
</evidence>
<accession>A0ACC1NUC6</accession>
<organism evidence="1 2">
    <name type="scientific">Zarea fungicola</name>
    <dbReference type="NCBI Taxonomy" id="93591"/>
    <lineage>
        <taxon>Eukaryota</taxon>
        <taxon>Fungi</taxon>
        <taxon>Dikarya</taxon>
        <taxon>Ascomycota</taxon>
        <taxon>Pezizomycotina</taxon>
        <taxon>Sordariomycetes</taxon>
        <taxon>Hypocreomycetidae</taxon>
        <taxon>Hypocreales</taxon>
        <taxon>Cordycipitaceae</taxon>
        <taxon>Zarea</taxon>
    </lineage>
</organism>
<sequence>MIRILKKDIEELPPVEHIRVRCLGHVINLAASAFIYKQKNEADELSKQVLATQGKKRDKNRIKTPPERRKLGPVGKLFNLVKLIHASNANANSFTNIPRLPNASS</sequence>